<dbReference type="CDD" id="cd03768">
    <property type="entry name" value="SR_ResInv"/>
    <property type="match status" value="1"/>
</dbReference>
<dbReference type="SMART" id="SM00857">
    <property type="entry name" value="Resolvase"/>
    <property type="match status" value="1"/>
</dbReference>
<sequence length="197" mass="22026">MLIGYARVSTDDQNPDHQYDALTRAGVEPGNIHLDKISGSKSSRPQFDLVLKMLREGDTLVVTRLDRLGRSMVHLVNLGAELRERGIHLLVTEQGIDTRTPEGRAMYGMFSVFAEFQRELIVANTRDGLAAARARGRSGGRPKALRERQAQLAREMYDETGQDGKRKWTVQQIADELGVKRTTVYGYLKAEQPTASV</sequence>
<accession>A0ABP4TML9</accession>
<dbReference type="PROSITE" id="PS51736">
    <property type="entry name" value="RECOMBINASES_3"/>
    <property type="match status" value="1"/>
</dbReference>
<dbReference type="Pfam" id="PF00239">
    <property type="entry name" value="Resolvase"/>
    <property type="match status" value="1"/>
</dbReference>
<dbReference type="InterPro" id="IPR006119">
    <property type="entry name" value="Resolv_N"/>
</dbReference>
<keyword evidence="4" id="KW-0233">DNA recombination</keyword>
<keyword evidence="8" id="KW-1185">Reference proteome</keyword>
<feature type="domain" description="Resolvase/invertase-type recombinase catalytic" evidence="6">
    <location>
        <begin position="1"/>
        <end position="136"/>
    </location>
</feature>
<feature type="active site" description="O-(5'-phospho-DNA)-serine intermediate" evidence="5">
    <location>
        <position position="9"/>
    </location>
</feature>
<dbReference type="SUPFAM" id="SSF53041">
    <property type="entry name" value="Resolvase-like"/>
    <property type="match status" value="1"/>
</dbReference>
<evidence type="ECO:0000256" key="1">
    <source>
        <dbReference type="ARBA" id="ARBA00009913"/>
    </source>
</evidence>
<keyword evidence="3" id="KW-0238">DNA-binding</keyword>
<name>A0ABP4TML9_9ACTN</name>
<dbReference type="Gene3D" id="1.10.10.60">
    <property type="entry name" value="Homeodomain-like"/>
    <property type="match status" value="1"/>
</dbReference>
<evidence type="ECO:0000256" key="5">
    <source>
        <dbReference type="PROSITE-ProRule" id="PRU10137"/>
    </source>
</evidence>
<evidence type="ECO:0000256" key="3">
    <source>
        <dbReference type="ARBA" id="ARBA00023125"/>
    </source>
</evidence>
<evidence type="ECO:0000313" key="8">
    <source>
        <dbReference type="Proteomes" id="UP001500064"/>
    </source>
</evidence>
<comment type="caution">
    <text evidence="7">The sequence shown here is derived from an EMBL/GenBank/DDBJ whole genome shotgun (WGS) entry which is preliminary data.</text>
</comment>
<dbReference type="PROSITE" id="PS00398">
    <property type="entry name" value="RECOMBINASES_2"/>
    <property type="match status" value="1"/>
</dbReference>
<dbReference type="SUPFAM" id="SSF46689">
    <property type="entry name" value="Homeodomain-like"/>
    <property type="match status" value="1"/>
</dbReference>
<evidence type="ECO:0000259" key="6">
    <source>
        <dbReference type="PROSITE" id="PS51736"/>
    </source>
</evidence>
<dbReference type="InterPro" id="IPR009057">
    <property type="entry name" value="Homeodomain-like_sf"/>
</dbReference>
<dbReference type="InterPro" id="IPR036162">
    <property type="entry name" value="Resolvase-like_N_sf"/>
</dbReference>
<dbReference type="PANTHER" id="PTHR30461:SF2">
    <property type="entry name" value="SERINE RECOMBINASE PINE-RELATED"/>
    <property type="match status" value="1"/>
</dbReference>
<dbReference type="Gene3D" id="3.40.50.1390">
    <property type="entry name" value="Resolvase, N-terminal catalytic domain"/>
    <property type="match status" value="1"/>
</dbReference>
<dbReference type="PROSITE" id="PS00397">
    <property type="entry name" value="RECOMBINASES_1"/>
    <property type="match status" value="1"/>
</dbReference>
<organism evidence="7 8">
    <name type="scientific">Nonomuraea maheshkhaliensis</name>
    <dbReference type="NCBI Taxonomy" id="419590"/>
    <lineage>
        <taxon>Bacteria</taxon>
        <taxon>Bacillati</taxon>
        <taxon>Actinomycetota</taxon>
        <taxon>Actinomycetes</taxon>
        <taxon>Streptosporangiales</taxon>
        <taxon>Streptosporangiaceae</taxon>
        <taxon>Nonomuraea</taxon>
    </lineage>
</organism>
<dbReference type="RefSeq" id="WP_346114584.1">
    <property type="nucleotide sequence ID" value="NZ_BAAAMU010000171.1"/>
</dbReference>
<dbReference type="PANTHER" id="PTHR30461">
    <property type="entry name" value="DNA-INVERTASE FROM LAMBDOID PROPHAGE"/>
    <property type="match status" value="1"/>
</dbReference>
<dbReference type="InterPro" id="IPR050639">
    <property type="entry name" value="SSR_resolvase"/>
</dbReference>
<evidence type="ECO:0000256" key="2">
    <source>
        <dbReference type="ARBA" id="ARBA00022908"/>
    </source>
</evidence>
<keyword evidence="2" id="KW-0229">DNA integration</keyword>
<proteinExistence type="inferred from homology"/>
<dbReference type="Proteomes" id="UP001500064">
    <property type="component" value="Unassembled WGS sequence"/>
</dbReference>
<evidence type="ECO:0000313" key="7">
    <source>
        <dbReference type="EMBL" id="GAA1690433.1"/>
    </source>
</evidence>
<dbReference type="InterPro" id="IPR006118">
    <property type="entry name" value="Recombinase_CS"/>
</dbReference>
<reference evidence="8" key="1">
    <citation type="journal article" date="2019" name="Int. J. Syst. Evol. Microbiol.">
        <title>The Global Catalogue of Microorganisms (GCM) 10K type strain sequencing project: providing services to taxonomists for standard genome sequencing and annotation.</title>
        <authorList>
            <consortium name="The Broad Institute Genomics Platform"/>
            <consortium name="The Broad Institute Genome Sequencing Center for Infectious Disease"/>
            <person name="Wu L."/>
            <person name="Ma J."/>
        </authorList>
    </citation>
    <scope>NUCLEOTIDE SEQUENCE [LARGE SCALE GENOMIC DNA]</scope>
    <source>
        <strain evidence="8">JCM 13929</strain>
    </source>
</reference>
<gene>
    <name evidence="7" type="ORF">GCM10009733_103290</name>
</gene>
<protein>
    <submittedName>
        <fullName evidence="7">Recombinase family protein</fullName>
    </submittedName>
</protein>
<comment type="similarity">
    <text evidence="1">Belongs to the site-specific recombinase resolvase family.</text>
</comment>
<evidence type="ECO:0000256" key="4">
    <source>
        <dbReference type="ARBA" id="ARBA00023172"/>
    </source>
</evidence>
<dbReference type="EMBL" id="BAAAMU010000171">
    <property type="protein sequence ID" value="GAA1690433.1"/>
    <property type="molecule type" value="Genomic_DNA"/>
</dbReference>